<dbReference type="InterPro" id="IPR033453">
    <property type="entry name" value="Glyco_hydro_30_TIM-barrel"/>
</dbReference>
<accession>A0ABM8I7J2</accession>
<gene>
    <name evidence="7" type="ORF">BSYN_03300</name>
</gene>
<organism evidence="7 8">
    <name type="scientific">Bacteroides sedimenti</name>
    <dbReference type="NCBI Taxonomy" id="2136147"/>
    <lineage>
        <taxon>Bacteria</taxon>
        <taxon>Pseudomonadati</taxon>
        <taxon>Bacteroidota</taxon>
        <taxon>Bacteroidia</taxon>
        <taxon>Bacteroidales</taxon>
        <taxon>Bacteroidaceae</taxon>
        <taxon>Bacteroides</taxon>
    </lineage>
</organism>
<evidence type="ECO:0000259" key="5">
    <source>
        <dbReference type="Pfam" id="PF02055"/>
    </source>
</evidence>
<keyword evidence="2" id="KW-0732">Signal</keyword>
<dbReference type="Pfam" id="PF02055">
    <property type="entry name" value="Glyco_hydro_30"/>
    <property type="match status" value="1"/>
</dbReference>
<sequence>MRVDYRNKLLSALTGIFIAGFSLLGCGNGSAPAPEPPGSETSDVDLYVTTADQSHLFKKIPLSFSKKDNMSPYTIQLNPSEVFQEMDGFGAAMTGSSCFNLLKMRADDRAKLLKETFDPKDGMGYSYIRISIGASDFSLSEYTYCDTPGIENFALQSEDKNYVIPILKEILAINPNVKIMASPWTCPKWMKVNNLTEKKPFDSWTSGQLNPDYYQDYAMYFVKYIQAMKAEGINISSITVQNEPLNRGNSVSLYMTWQEQRDFIKTALGPAFRNTGINTKIIVFDHNFNYDNVADQMDYPINIYKDADAAQYIDGAGFHAYGGDKSELLDVHNANPEKNLYFTEMSIGEWGYSFAGDLMWNMAEVCIGTINNWTKAVIVWNFMLDKNHGPNRPGGCTTCYGAIDINSDYKTMTKNSHYYTISHLAKVIKPGAKRIGTTGYKANGLYYSAFLNPDGSYAVIMQNDTNNPVSITLSDGENSFAYSLPAKAVASYKWKK</sequence>
<evidence type="ECO:0000256" key="3">
    <source>
        <dbReference type="ARBA" id="ARBA00022801"/>
    </source>
</evidence>
<dbReference type="InterPro" id="IPR001139">
    <property type="entry name" value="Glyco_hydro_30"/>
</dbReference>
<keyword evidence="8" id="KW-1185">Reference proteome</keyword>
<evidence type="ECO:0000256" key="2">
    <source>
        <dbReference type="ARBA" id="ARBA00022729"/>
    </source>
</evidence>
<dbReference type="SUPFAM" id="SSF51011">
    <property type="entry name" value="Glycosyl hydrolase domain"/>
    <property type="match status" value="1"/>
</dbReference>
<comment type="similarity">
    <text evidence="1 4">Belongs to the glycosyl hydrolase 30 family.</text>
</comment>
<feature type="domain" description="Glycosyl hydrolase family 30 beta sandwich" evidence="6">
    <location>
        <begin position="431"/>
        <end position="492"/>
    </location>
</feature>
<dbReference type="Gene3D" id="2.60.40.1180">
    <property type="entry name" value="Golgi alpha-mannosidase II"/>
    <property type="match status" value="1"/>
</dbReference>
<evidence type="ECO:0000256" key="4">
    <source>
        <dbReference type="RuleBase" id="RU361188"/>
    </source>
</evidence>
<dbReference type="InterPro" id="IPR017853">
    <property type="entry name" value="GH"/>
</dbReference>
<dbReference type="Proteomes" id="UP001496674">
    <property type="component" value="Chromosome"/>
</dbReference>
<evidence type="ECO:0000259" key="6">
    <source>
        <dbReference type="Pfam" id="PF17189"/>
    </source>
</evidence>
<dbReference type="SUPFAM" id="SSF51445">
    <property type="entry name" value="(Trans)glycosidases"/>
    <property type="match status" value="1"/>
</dbReference>
<protein>
    <submittedName>
        <fullName evidence="7">Glucosylceramidase</fullName>
    </submittedName>
</protein>
<dbReference type="Pfam" id="PF17189">
    <property type="entry name" value="Glyco_hydro_30C"/>
    <property type="match status" value="1"/>
</dbReference>
<evidence type="ECO:0000313" key="8">
    <source>
        <dbReference type="Proteomes" id="UP001496674"/>
    </source>
</evidence>
<dbReference type="PRINTS" id="PR00843">
    <property type="entry name" value="GLHYDRLASE30"/>
</dbReference>
<dbReference type="PROSITE" id="PS51257">
    <property type="entry name" value="PROKAR_LIPOPROTEIN"/>
    <property type="match status" value="1"/>
</dbReference>
<keyword evidence="3 4" id="KW-0378">Hydrolase</keyword>
<dbReference type="InterPro" id="IPR013780">
    <property type="entry name" value="Glyco_hydro_b"/>
</dbReference>
<dbReference type="PANTHER" id="PTHR11069">
    <property type="entry name" value="GLUCOSYLCERAMIDASE"/>
    <property type="match status" value="1"/>
</dbReference>
<dbReference type="RefSeq" id="WP_353332692.1">
    <property type="nucleotide sequence ID" value="NZ_AP028055.1"/>
</dbReference>
<reference evidence="7 8" key="1">
    <citation type="submission" date="2023-04" db="EMBL/GenBank/DDBJ databases">
        <title>Draft genome sequence of acteroides sedimenti strain YN3PY1.</title>
        <authorList>
            <person name="Yoshida N."/>
        </authorList>
    </citation>
    <scope>NUCLEOTIDE SEQUENCE [LARGE SCALE GENOMIC DNA]</scope>
    <source>
        <strain evidence="7 8">YN3PY1</strain>
    </source>
</reference>
<evidence type="ECO:0000313" key="7">
    <source>
        <dbReference type="EMBL" id="BEG98065.1"/>
    </source>
</evidence>
<dbReference type="Gene3D" id="3.20.20.80">
    <property type="entry name" value="Glycosidases"/>
    <property type="match status" value="1"/>
</dbReference>
<name>A0ABM8I7J2_9BACE</name>
<dbReference type="InterPro" id="IPR033452">
    <property type="entry name" value="GH30_C"/>
</dbReference>
<dbReference type="EMBL" id="AP028055">
    <property type="protein sequence ID" value="BEG98065.1"/>
    <property type="molecule type" value="Genomic_DNA"/>
</dbReference>
<keyword evidence="4" id="KW-0326">Glycosidase</keyword>
<evidence type="ECO:0000256" key="1">
    <source>
        <dbReference type="ARBA" id="ARBA00005382"/>
    </source>
</evidence>
<dbReference type="PANTHER" id="PTHR11069:SF23">
    <property type="entry name" value="LYSOSOMAL ACID GLUCOSYLCERAMIDASE"/>
    <property type="match status" value="1"/>
</dbReference>
<proteinExistence type="inferred from homology"/>
<feature type="domain" description="Glycosyl hydrolase family 30 TIM-barrel" evidence="5">
    <location>
        <begin position="87"/>
        <end position="428"/>
    </location>
</feature>